<keyword evidence="6" id="KW-1185">Reference proteome</keyword>
<evidence type="ECO:0000256" key="4">
    <source>
        <dbReference type="SAM" id="MobiDB-lite"/>
    </source>
</evidence>
<evidence type="ECO:0000313" key="7">
    <source>
        <dbReference type="RefSeq" id="XP_014674829.1"/>
    </source>
</evidence>
<dbReference type="SUPFAM" id="SSF55729">
    <property type="entry name" value="Acyl-CoA N-acyltransferases (Nat)"/>
    <property type="match status" value="1"/>
</dbReference>
<dbReference type="PANTHER" id="PTHR45896:SF1">
    <property type="entry name" value="N-ALPHA-ACETYLTRANSFERASE 30"/>
    <property type="match status" value="1"/>
</dbReference>
<sequence length="419" mass="46523">MSDCDFVTASRVHDSDCATTPQSAARNSSNSDTNTNSISNKKETDTNDDVDCGYACVSSDTTSLENHKSPCSLSNGGYQFQSGMQNDANTISGANSTTATSKLFVAISNGEVDSDVNVHSYMTNQKALVEPQINNEPVTMGFSKAGAGLGCTTGTKSATEISLGRDEDSEQNINSLPNVHANSPTRLHQNPANVETDSTKVTQMLVSGSVLSTLPDTEHTEVFTERIQEKEDLCNEDYEDSSLKDYETVSQALKECDISNHQAQQVVSRISYVAYENELQMPDIMRLITKDLSEPYSIYTYRYFIHNWPKLCFLAKDGSDCVGAIVCKLDMHKKMTRRGYIAMLAVDESCRRRKIGSNLVLRAIRAMVGDDCDEVVLETEVTNRGALHLYENLGFVRDKRLFRYYLNGVDAFRLKLWLR</sequence>
<dbReference type="Pfam" id="PF00583">
    <property type="entry name" value="Acetyltransf_1"/>
    <property type="match status" value="1"/>
</dbReference>
<protein>
    <submittedName>
        <fullName evidence="7">Uncharacterized protein LOC106814949</fullName>
    </submittedName>
</protein>
<dbReference type="GeneID" id="106814949"/>
<feature type="region of interest" description="Disordered" evidence="4">
    <location>
        <begin position="15"/>
        <end position="44"/>
    </location>
</feature>
<comment type="similarity">
    <text evidence="3">Belongs to the acetyltransferase family. MAK3 subfamily.</text>
</comment>
<accession>A0ABM1ERK8</accession>
<organism evidence="6 7">
    <name type="scientific">Priapulus caudatus</name>
    <name type="common">Priapulid worm</name>
    <dbReference type="NCBI Taxonomy" id="37621"/>
    <lineage>
        <taxon>Eukaryota</taxon>
        <taxon>Metazoa</taxon>
        <taxon>Ecdysozoa</taxon>
        <taxon>Scalidophora</taxon>
        <taxon>Priapulida</taxon>
        <taxon>Priapulimorpha</taxon>
        <taxon>Priapulimorphida</taxon>
        <taxon>Priapulidae</taxon>
        <taxon>Priapulus</taxon>
    </lineage>
</organism>
<dbReference type="PROSITE" id="PS51186">
    <property type="entry name" value="GNAT"/>
    <property type="match status" value="1"/>
</dbReference>
<dbReference type="PANTHER" id="PTHR45896">
    <property type="entry name" value="N-ALPHA-ACETYLTRANSFERASE 30"/>
    <property type="match status" value="1"/>
</dbReference>
<evidence type="ECO:0000259" key="5">
    <source>
        <dbReference type="PROSITE" id="PS51186"/>
    </source>
</evidence>
<keyword evidence="2" id="KW-0012">Acyltransferase</keyword>
<feature type="compositionally biased region" description="Low complexity" evidence="4">
    <location>
        <begin position="27"/>
        <end position="39"/>
    </location>
</feature>
<gene>
    <name evidence="7" type="primary">LOC106814949</name>
</gene>
<evidence type="ECO:0000256" key="1">
    <source>
        <dbReference type="ARBA" id="ARBA00022679"/>
    </source>
</evidence>
<evidence type="ECO:0000313" key="6">
    <source>
        <dbReference type="Proteomes" id="UP000695022"/>
    </source>
</evidence>
<dbReference type="InterPro" id="IPR016181">
    <property type="entry name" value="Acyl_CoA_acyltransferase"/>
</dbReference>
<reference evidence="7" key="1">
    <citation type="submission" date="2025-08" db="UniProtKB">
        <authorList>
            <consortium name="RefSeq"/>
        </authorList>
    </citation>
    <scope>IDENTIFICATION</scope>
</reference>
<keyword evidence="1" id="KW-0808">Transferase</keyword>
<dbReference type="InterPro" id="IPR000182">
    <property type="entry name" value="GNAT_dom"/>
</dbReference>
<dbReference type="CDD" id="cd04301">
    <property type="entry name" value="NAT_SF"/>
    <property type="match status" value="1"/>
</dbReference>
<evidence type="ECO:0000256" key="3">
    <source>
        <dbReference type="ARBA" id="ARBA00024025"/>
    </source>
</evidence>
<proteinExistence type="inferred from homology"/>
<dbReference type="RefSeq" id="XP_014674829.1">
    <property type="nucleotide sequence ID" value="XM_014819343.1"/>
</dbReference>
<name>A0ABM1ERK8_PRICU</name>
<dbReference type="Gene3D" id="3.40.630.30">
    <property type="match status" value="1"/>
</dbReference>
<dbReference type="InterPro" id="IPR044542">
    <property type="entry name" value="NAA30-like"/>
</dbReference>
<feature type="domain" description="N-acetyltransferase" evidence="5">
    <location>
        <begin position="271"/>
        <end position="419"/>
    </location>
</feature>
<feature type="compositionally biased region" description="Polar residues" evidence="4">
    <location>
        <begin position="17"/>
        <end position="26"/>
    </location>
</feature>
<evidence type="ECO:0000256" key="2">
    <source>
        <dbReference type="ARBA" id="ARBA00023315"/>
    </source>
</evidence>
<dbReference type="Proteomes" id="UP000695022">
    <property type="component" value="Unplaced"/>
</dbReference>